<dbReference type="Pfam" id="PF06585">
    <property type="entry name" value="JHBP"/>
    <property type="match status" value="1"/>
</dbReference>
<keyword evidence="2" id="KW-1185">Reference proteome</keyword>
<comment type="caution">
    <text evidence="1">The sequence shown here is derived from an EMBL/GenBank/DDBJ whole genome shotgun (WGS) entry which is preliminary data.</text>
</comment>
<dbReference type="InterPro" id="IPR017943">
    <property type="entry name" value="Bactericidal_perm-incr_a/b_dom"/>
</dbReference>
<dbReference type="InterPro" id="IPR010562">
    <property type="entry name" value="Haemolymph_juvenile_hormone-bd"/>
</dbReference>
<feature type="non-terminal residue" evidence="1">
    <location>
        <position position="1"/>
    </location>
</feature>
<evidence type="ECO:0000313" key="1">
    <source>
        <dbReference type="EMBL" id="KAK8739106.1"/>
    </source>
</evidence>
<evidence type="ECO:0000313" key="2">
    <source>
        <dbReference type="Proteomes" id="UP001445076"/>
    </source>
</evidence>
<dbReference type="Proteomes" id="UP001445076">
    <property type="component" value="Unassembled WGS sequence"/>
</dbReference>
<gene>
    <name evidence="1" type="ORF">OTU49_003482</name>
</gene>
<dbReference type="PANTHER" id="PTHR11008:SF9">
    <property type="entry name" value="PROTEIN TAKEOUT-LIKE PROTEIN"/>
    <property type="match status" value="1"/>
</dbReference>
<protein>
    <submittedName>
        <fullName evidence="1">Uncharacterized protein</fullName>
    </submittedName>
</protein>
<reference evidence="1 2" key="1">
    <citation type="journal article" date="2024" name="BMC Genomics">
        <title>Genome assembly of redclaw crayfish (Cherax quadricarinatus) provides insights into its immune adaptation and hypoxia tolerance.</title>
        <authorList>
            <person name="Liu Z."/>
            <person name="Zheng J."/>
            <person name="Li H."/>
            <person name="Fang K."/>
            <person name="Wang S."/>
            <person name="He J."/>
            <person name="Zhou D."/>
            <person name="Weng S."/>
            <person name="Chi M."/>
            <person name="Gu Z."/>
            <person name="He J."/>
            <person name="Li F."/>
            <person name="Wang M."/>
        </authorList>
    </citation>
    <scope>NUCLEOTIDE SEQUENCE [LARGE SCALE GENOMIC DNA]</scope>
    <source>
        <strain evidence="1">ZL_2023a</strain>
    </source>
</reference>
<sequence length="142" mass="15529">TASQITLWDLKISGHSGLRLEYVNVNLTTFSGTVRLSLPVFNVQGEYSWPGWFSTSEGGANITMDGIEILIEMNLGVDDNGIIAVENLKITMHYDNLVLGFENLSTQHSILVGTADVFFGTIIQPLIIGNVSGNYDRSHLVV</sequence>
<dbReference type="SUPFAM" id="SSF55394">
    <property type="entry name" value="Bactericidal permeability-increasing protein, BPI"/>
    <property type="match status" value="1"/>
</dbReference>
<dbReference type="InterPro" id="IPR038606">
    <property type="entry name" value="To_sf"/>
</dbReference>
<dbReference type="GO" id="GO:0008289">
    <property type="term" value="F:lipid binding"/>
    <property type="evidence" value="ECO:0007669"/>
    <property type="project" value="InterPro"/>
</dbReference>
<proteinExistence type="predicted"/>
<dbReference type="PANTHER" id="PTHR11008">
    <property type="entry name" value="PROTEIN TAKEOUT-LIKE PROTEIN"/>
    <property type="match status" value="1"/>
</dbReference>
<dbReference type="AlphaFoldDB" id="A0AAW0X413"/>
<dbReference type="Gene3D" id="3.15.10.30">
    <property type="entry name" value="Haemolymph juvenile hormone binding protein"/>
    <property type="match status" value="1"/>
</dbReference>
<accession>A0AAW0X413</accession>
<organism evidence="1 2">
    <name type="scientific">Cherax quadricarinatus</name>
    <name type="common">Australian red claw crayfish</name>
    <dbReference type="NCBI Taxonomy" id="27406"/>
    <lineage>
        <taxon>Eukaryota</taxon>
        <taxon>Metazoa</taxon>
        <taxon>Ecdysozoa</taxon>
        <taxon>Arthropoda</taxon>
        <taxon>Crustacea</taxon>
        <taxon>Multicrustacea</taxon>
        <taxon>Malacostraca</taxon>
        <taxon>Eumalacostraca</taxon>
        <taxon>Eucarida</taxon>
        <taxon>Decapoda</taxon>
        <taxon>Pleocyemata</taxon>
        <taxon>Astacidea</taxon>
        <taxon>Parastacoidea</taxon>
        <taxon>Parastacidae</taxon>
        <taxon>Cherax</taxon>
    </lineage>
</organism>
<dbReference type="EMBL" id="JARKIK010000037">
    <property type="protein sequence ID" value="KAK8739106.1"/>
    <property type="molecule type" value="Genomic_DNA"/>
</dbReference>
<name>A0AAW0X413_CHEQU</name>